<evidence type="ECO:0000256" key="4">
    <source>
        <dbReference type="ARBA" id="ARBA00047941"/>
    </source>
</evidence>
<evidence type="ECO:0000256" key="2">
    <source>
        <dbReference type="ARBA" id="ARBA00034521"/>
    </source>
</evidence>
<dbReference type="EC" id="2.1.1.137" evidence="2"/>
<evidence type="ECO:0000259" key="8">
    <source>
        <dbReference type="Pfam" id="PF13847"/>
    </source>
</evidence>
<dbReference type="SUPFAM" id="SSF53335">
    <property type="entry name" value="S-adenosyl-L-methionine-dependent methyltransferases"/>
    <property type="match status" value="1"/>
</dbReference>
<reference evidence="10" key="1">
    <citation type="submission" date="2024-02" db="UniProtKB">
        <authorList>
            <consortium name="WormBaseParasite"/>
        </authorList>
    </citation>
    <scope>IDENTIFICATION</scope>
</reference>
<evidence type="ECO:0000256" key="6">
    <source>
        <dbReference type="ARBA" id="ARBA00048428"/>
    </source>
</evidence>
<feature type="compositionally biased region" description="Basic and acidic residues" evidence="7">
    <location>
        <begin position="315"/>
        <end position="333"/>
    </location>
</feature>
<dbReference type="Pfam" id="PF10175">
    <property type="entry name" value="MPP6"/>
    <property type="match status" value="1"/>
</dbReference>
<feature type="region of interest" description="Disordered" evidence="7">
    <location>
        <begin position="315"/>
        <end position="350"/>
    </location>
</feature>
<organism evidence="9 10">
    <name type="scientific">Mesorhabditis belari</name>
    <dbReference type="NCBI Taxonomy" id="2138241"/>
    <lineage>
        <taxon>Eukaryota</taxon>
        <taxon>Metazoa</taxon>
        <taxon>Ecdysozoa</taxon>
        <taxon>Nematoda</taxon>
        <taxon>Chromadorea</taxon>
        <taxon>Rhabditida</taxon>
        <taxon>Rhabditina</taxon>
        <taxon>Rhabditomorpha</taxon>
        <taxon>Rhabditoidea</taxon>
        <taxon>Rhabditidae</taxon>
        <taxon>Mesorhabditinae</taxon>
        <taxon>Mesorhabditis</taxon>
    </lineage>
</organism>
<dbReference type="PANTHER" id="PTHR43675:SF1">
    <property type="entry name" value="RIKEN CDNA 2700097O09 GENE"/>
    <property type="match status" value="1"/>
</dbReference>
<keyword evidence="9" id="KW-1185">Reference proteome</keyword>
<dbReference type="GO" id="GO:0030791">
    <property type="term" value="F:arsenite methyltransferase activity"/>
    <property type="evidence" value="ECO:0007669"/>
    <property type="project" value="UniProtKB-EC"/>
</dbReference>
<feature type="region of interest" description="Disordered" evidence="7">
    <location>
        <begin position="419"/>
        <end position="476"/>
    </location>
</feature>
<evidence type="ECO:0000256" key="7">
    <source>
        <dbReference type="SAM" id="MobiDB-lite"/>
    </source>
</evidence>
<dbReference type="Gene3D" id="3.40.50.150">
    <property type="entry name" value="Vaccinia Virus protein VP39"/>
    <property type="match status" value="1"/>
</dbReference>
<evidence type="ECO:0000313" key="9">
    <source>
        <dbReference type="Proteomes" id="UP000887575"/>
    </source>
</evidence>
<dbReference type="Proteomes" id="UP000887575">
    <property type="component" value="Unassembled WGS sequence"/>
</dbReference>
<dbReference type="CDD" id="cd02440">
    <property type="entry name" value="AdoMet_MTases"/>
    <property type="match status" value="1"/>
</dbReference>
<comment type="catalytic activity">
    <reaction evidence="4">
        <text>arsenic triglutathione + [thioredoxin]-dithiol + S-adenosyl-L-methionine + 2 H2O = methylarsonous acid + [thioredoxin]-disulfide + 3 glutathione + S-adenosyl-L-homocysteine + H(+)</text>
        <dbReference type="Rhea" id="RHEA:69460"/>
        <dbReference type="Rhea" id="RHEA-COMP:10698"/>
        <dbReference type="Rhea" id="RHEA-COMP:10700"/>
        <dbReference type="ChEBI" id="CHEBI:15377"/>
        <dbReference type="ChEBI" id="CHEBI:15378"/>
        <dbReference type="ChEBI" id="CHEBI:17826"/>
        <dbReference type="ChEBI" id="CHEBI:29950"/>
        <dbReference type="ChEBI" id="CHEBI:50058"/>
        <dbReference type="ChEBI" id="CHEBI:57856"/>
        <dbReference type="ChEBI" id="CHEBI:57925"/>
        <dbReference type="ChEBI" id="CHEBI:59789"/>
        <dbReference type="ChEBI" id="CHEBI:183640"/>
        <dbReference type="EC" id="2.1.1.137"/>
    </reaction>
</comment>
<comment type="catalytic activity">
    <reaction evidence="6">
        <text>arsenic triglutathione + 3 [thioredoxin]-dithiol + 3 S-adenosyl-L-methionine = trimethylarsine + 3 [thioredoxin]-disulfide + 3 glutathione + 3 S-adenosyl-L-homocysteine + 3 H(+)</text>
        <dbReference type="Rhea" id="RHEA:69432"/>
        <dbReference type="Rhea" id="RHEA-COMP:10698"/>
        <dbReference type="Rhea" id="RHEA-COMP:10700"/>
        <dbReference type="ChEBI" id="CHEBI:15378"/>
        <dbReference type="ChEBI" id="CHEBI:27130"/>
        <dbReference type="ChEBI" id="CHEBI:29950"/>
        <dbReference type="ChEBI" id="CHEBI:50058"/>
        <dbReference type="ChEBI" id="CHEBI:57856"/>
        <dbReference type="ChEBI" id="CHEBI:57925"/>
        <dbReference type="ChEBI" id="CHEBI:59789"/>
        <dbReference type="ChEBI" id="CHEBI:183640"/>
        <dbReference type="EC" id="2.1.1.137"/>
    </reaction>
</comment>
<sequence length="476" mass="54350">MDDDEKRQRRSQPKRTREAMKKLKEIAEDLKQKLPFEAVMPTERITYPTKGYDSDCNATNTVHIDNFLFTDDDVDKLVEEGKLSRNFCQQCGSKDTKPLNFISHSLSPEQIEFMFTKLVPLQRRNGLVVLDIGSRMGAVLYGAALIGAENVTAIGIELNEEFVQLQKTICQQYGISNIKLYCDNVRNQGDIVSTADIVVMNNVFSFFMSESEQVSCWEFLKDKLKPGCIILHNPSLVDVTEHLPLKFTIEDWLDEKPVEDLAFEFCGTNEGSEYEDCTQMHITPPNMPKKGLDDSGVKLSPVVLDMKFMSRTKKKLEMEEQKKKERDEKRRLLGNDPQMSSSSVEVKPDPDAEPQLIFERCYEKLEDLCFGRMSFKGFNPEVEKLMVYYENIRRGIEPGESEEEDAADVNKAEMANTIGGSLRKKFTKKRDRTDEVNSLRDESTGDKTAPKRKSDEAQGSGDGDGQQPWKRSRKTF</sequence>
<proteinExistence type="inferred from homology"/>
<protein>
    <recommendedName>
        <fullName evidence="3">Arsenite methyltransferase</fullName>
        <ecNumber evidence="2">2.1.1.137</ecNumber>
    </recommendedName>
</protein>
<feature type="domain" description="Methyltransferase" evidence="8">
    <location>
        <begin position="125"/>
        <end position="235"/>
    </location>
</feature>
<dbReference type="Pfam" id="PF13847">
    <property type="entry name" value="Methyltransf_31"/>
    <property type="match status" value="1"/>
</dbReference>
<dbReference type="PANTHER" id="PTHR43675">
    <property type="entry name" value="ARSENITE METHYLTRANSFERASE"/>
    <property type="match status" value="1"/>
</dbReference>
<evidence type="ECO:0000256" key="5">
    <source>
        <dbReference type="ARBA" id="ARBA00047943"/>
    </source>
</evidence>
<dbReference type="InterPro" id="IPR029063">
    <property type="entry name" value="SAM-dependent_MTases_sf"/>
</dbReference>
<feature type="compositionally biased region" description="Basic and acidic residues" evidence="7">
    <location>
        <begin position="431"/>
        <end position="456"/>
    </location>
</feature>
<comment type="catalytic activity">
    <reaction evidence="5">
        <text>arsenic triglutathione + 2 [thioredoxin]-dithiol + 2 S-adenosyl-L-methionine + H2O = dimethylarsinous acid + 2 [thioredoxin]-disulfide + 3 glutathione + 2 S-adenosyl-L-homocysteine + 2 H(+)</text>
        <dbReference type="Rhea" id="RHEA:69464"/>
        <dbReference type="Rhea" id="RHEA-COMP:10698"/>
        <dbReference type="Rhea" id="RHEA-COMP:10700"/>
        <dbReference type="ChEBI" id="CHEBI:15377"/>
        <dbReference type="ChEBI" id="CHEBI:15378"/>
        <dbReference type="ChEBI" id="CHEBI:23808"/>
        <dbReference type="ChEBI" id="CHEBI:29950"/>
        <dbReference type="ChEBI" id="CHEBI:50058"/>
        <dbReference type="ChEBI" id="CHEBI:57856"/>
        <dbReference type="ChEBI" id="CHEBI:57925"/>
        <dbReference type="ChEBI" id="CHEBI:59789"/>
        <dbReference type="ChEBI" id="CHEBI:183640"/>
        <dbReference type="EC" id="2.1.1.137"/>
    </reaction>
</comment>
<accession>A0AAF3FH87</accession>
<name>A0AAF3FH87_9BILA</name>
<evidence type="ECO:0000313" key="10">
    <source>
        <dbReference type="WBParaSite" id="MBELARI_LOCUS6014"/>
    </source>
</evidence>
<dbReference type="AlphaFoldDB" id="A0AAF3FH87"/>
<dbReference type="InterPro" id="IPR025714">
    <property type="entry name" value="Methyltranfer_dom"/>
</dbReference>
<evidence type="ECO:0000256" key="3">
    <source>
        <dbReference type="ARBA" id="ARBA00034545"/>
    </source>
</evidence>
<comment type="similarity">
    <text evidence="1">Belongs to the methyltransferase superfamily. Arsenite methyltransferase family.</text>
</comment>
<evidence type="ECO:0000256" key="1">
    <source>
        <dbReference type="ARBA" id="ARBA00034487"/>
    </source>
</evidence>
<dbReference type="WBParaSite" id="MBELARI_LOCUS6014">
    <property type="protein sequence ID" value="MBELARI_LOCUS6014"/>
    <property type="gene ID" value="MBELARI_LOCUS6014"/>
</dbReference>
<dbReference type="InterPro" id="IPR026669">
    <property type="entry name" value="Arsenite_MeTrfase-like"/>
</dbReference>